<keyword evidence="2" id="KW-1185">Reference proteome</keyword>
<sequence>MPVKYTKYLNKANEENHKCRPNKQTLNTCGSSKVEGRQPWGQRFLYTLTRLTPSLPLRSAHNTDQSGQSPYPNACSIELSKDSIINHAIVAIRGIPGRRRGRRARRKSRGASNDHGNLGSYTECISISCQSTVGMVPVHRTHPLVQVIRFLPHSL</sequence>
<comment type="caution">
    <text evidence="1">The sequence shown here is derived from an EMBL/GenBank/DDBJ whole genome shotgun (WGS) entry which is preliminary data.</text>
</comment>
<gene>
    <name evidence="1" type="ORF">BS47DRAFT_456800</name>
</gene>
<dbReference type="EMBL" id="MU129120">
    <property type="protein sequence ID" value="KAF9506197.1"/>
    <property type="molecule type" value="Genomic_DNA"/>
</dbReference>
<name>A0A9P6DLT8_9AGAM</name>
<protein>
    <submittedName>
        <fullName evidence="1">Uncharacterized protein</fullName>
    </submittedName>
</protein>
<proteinExistence type="predicted"/>
<reference evidence="1" key="1">
    <citation type="journal article" date="2020" name="Nat. Commun.">
        <title>Large-scale genome sequencing of mycorrhizal fungi provides insights into the early evolution of symbiotic traits.</title>
        <authorList>
            <person name="Miyauchi S."/>
            <person name="Kiss E."/>
            <person name="Kuo A."/>
            <person name="Drula E."/>
            <person name="Kohler A."/>
            <person name="Sanchez-Garcia M."/>
            <person name="Morin E."/>
            <person name="Andreopoulos B."/>
            <person name="Barry K.W."/>
            <person name="Bonito G."/>
            <person name="Buee M."/>
            <person name="Carver A."/>
            <person name="Chen C."/>
            <person name="Cichocki N."/>
            <person name="Clum A."/>
            <person name="Culley D."/>
            <person name="Crous P.W."/>
            <person name="Fauchery L."/>
            <person name="Girlanda M."/>
            <person name="Hayes R.D."/>
            <person name="Keri Z."/>
            <person name="LaButti K."/>
            <person name="Lipzen A."/>
            <person name="Lombard V."/>
            <person name="Magnuson J."/>
            <person name="Maillard F."/>
            <person name="Murat C."/>
            <person name="Nolan M."/>
            <person name="Ohm R.A."/>
            <person name="Pangilinan J."/>
            <person name="Pereira M.F."/>
            <person name="Perotto S."/>
            <person name="Peter M."/>
            <person name="Pfister S."/>
            <person name="Riley R."/>
            <person name="Sitrit Y."/>
            <person name="Stielow J.B."/>
            <person name="Szollosi G."/>
            <person name="Zifcakova L."/>
            <person name="Stursova M."/>
            <person name="Spatafora J.W."/>
            <person name="Tedersoo L."/>
            <person name="Vaario L.M."/>
            <person name="Yamada A."/>
            <person name="Yan M."/>
            <person name="Wang P."/>
            <person name="Xu J."/>
            <person name="Bruns T."/>
            <person name="Baldrian P."/>
            <person name="Vilgalys R."/>
            <person name="Dunand C."/>
            <person name="Henrissat B."/>
            <person name="Grigoriev I.V."/>
            <person name="Hibbett D."/>
            <person name="Nagy L.G."/>
            <person name="Martin F.M."/>
        </authorList>
    </citation>
    <scope>NUCLEOTIDE SEQUENCE</scope>
    <source>
        <strain evidence="1">UP504</strain>
    </source>
</reference>
<dbReference type="AlphaFoldDB" id="A0A9P6DLT8"/>
<dbReference type="Proteomes" id="UP000886523">
    <property type="component" value="Unassembled WGS sequence"/>
</dbReference>
<evidence type="ECO:0000313" key="2">
    <source>
        <dbReference type="Proteomes" id="UP000886523"/>
    </source>
</evidence>
<evidence type="ECO:0000313" key="1">
    <source>
        <dbReference type="EMBL" id="KAF9506197.1"/>
    </source>
</evidence>
<organism evidence="1 2">
    <name type="scientific">Hydnum rufescens UP504</name>
    <dbReference type="NCBI Taxonomy" id="1448309"/>
    <lineage>
        <taxon>Eukaryota</taxon>
        <taxon>Fungi</taxon>
        <taxon>Dikarya</taxon>
        <taxon>Basidiomycota</taxon>
        <taxon>Agaricomycotina</taxon>
        <taxon>Agaricomycetes</taxon>
        <taxon>Cantharellales</taxon>
        <taxon>Hydnaceae</taxon>
        <taxon>Hydnum</taxon>
    </lineage>
</organism>
<accession>A0A9P6DLT8</accession>